<organism evidence="1 2">
    <name type="scientific">Zizania palustris</name>
    <name type="common">Northern wild rice</name>
    <dbReference type="NCBI Taxonomy" id="103762"/>
    <lineage>
        <taxon>Eukaryota</taxon>
        <taxon>Viridiplantae</taxon>
        <taxon>Streptophyta</taxon>
        <taxon>Embryophyta</taxon>
        <taxon>Tracheophyta</taxon>
        <taxon>Spermatophyta</taxon>
        <taxon>Magnoliopsida</taxon>
        <taxon>Liliopsida</taxon>
        <taxon>Poales</taxon>
        <taxon>Poaceae</taxon>
        <taxon>BOP clade</taxon>
        <taxon>Oryzoideae</taxon>
        <taxon>Oryzeae</taxon>
        <taxon>Zizaniinae</taxon>
        <taxon>Zizania</taxon>
    </lineage>
</organism>
<accession>A0A8J6C082</accession>
<comment type="caution">
    <text evidence="1">The sequence shown here is derived from an EMBL/GenBank/DDBJ whole genome shotgun (WGS) entry which is preliminary data.</text>
</comment>
<dbReference type="EMBL" id="JAAALK010000079">
    <property type="protein sequence ID" value="KAG8095848.1"/>
    <property type="molecule type" value="Genomic_DNA"/>
</dbReference>
<proteinExistence type="predicted"/>
<gene>
    <name evidence="1" type="ORF">GUJ93_ZPchr0013g34830</name>
</gene>
<dbReference type="AlphaFoldDB" id="A0A8J6C082"/>
<sequence>MLLTSPHLSPSSLPPPPHHCHFLLVGAHGLAHRSMQPLPCYRLIMPLHCRLVLVATSSCLFIDDSSSSPPHLDSSFSSQGTYLYAPRTLACPFYVSIYEC</sequence>
<reference evidence="1" key="2">
    <citation type="submission" date="2021-02" db="EMBL/GenBank/DDBJ databases">
        <authorList>
            <person name="Kimball J.A."/>
            <person name="Haas M.W."/>
            <person name="Macchietto M."/>
            <person name="Kono T."/>
            <person name="Duquette J."/>
            <person name="Shao M."/>
        </authorList>
    </citation>
    <scope>NUCLEOTIDE SEQUENCE</scope>
    <source>
        <tissue evidence="1">Fresh leaf tissue</tissue>
    </source>
</reference>
<dbReference type="Proteomes" id="UP000729402">
    <property type="component" value="Unassembled WGS sequence"/>
</dbReference>
<name>A0A8J6C082_ZIZPA</name>
<keyword evidence="2" id="KW-1185">Reference proteome</keyword>
<evidence type="ECO:0000313" key="2">
    <source>
        <dbReference type="Proteomes" id="UP000729402"/>
    </source>
</evidence>
<reference evidence="1" key="1">
    <citation type="journal article" date="2021" name="bioRxiv">
        <title>Whole Genome Assembly and Annotation of Northern Wild Rice, Zizania palustris L., Supports a Whole Genome Duplication in the Zizania Genus.</title>
        <authorList>
            <person name="Haas M."/>
            <person name="Kono T."/>
            <person name="Macchietto M."/>
            <person name="Millas R."/>
            <person name="McGilp L."/>
            <person name="Shao M."/>
            <person name="Duquette J."/>
            <person name="Hirsch C.N."/>
            <person name="Kimball J."/>
        </authorList>
    </citation>
    <scope>NUCLEOTIDE SEQUENCE</scope>
    <source>
        <tissue evidence="1">Fresh leaf tissue</tissue>
    </source>
</reference>
<protein>
    <submittedName>
        <fullName evidence="1">Uncharacterized protein</fullName>
    </submittedName>
</protein>
<evidence type="ECO:0000313" key="1">
    <source>
        <dbReference type="EMBL" id="KAG8095848.1"/>
    </source>
</evidence>